<evidence type="ECO:0000313" key="2">
    <source>
        <dbReference type="Proteomes" id="UP000218899"/>
    </source>
</evidence>
<name>A0A1B4V8J6_9GAMM</name>
<organism evidence="1 2">
    <name type="scientific">Sulfurifustis variabilis</name>
    <dbReference type="NCBI Taxonomy" id="1675686"/>
    <lineage>
        <taxon>Bacteria</taxon>
        <taxon>Pseudomonadati</taxon>
        <taxon>Pseudomonadota</taxon>
        <taxon>Gammaproteobacteria</taxon>
        <taxon>Acidiferrobacterales</taxon>
        <taxon>Acidiferrobacteraceae</taxon>
        <taxon>Sulfurifustis</taxon>
    </lineage>
</organism>
<dbReference type="OrthoDB" id="6183506at2"/>
<dbReference type="EMBL" id="AP014936">
    <property type="protein sequence ID" value="BAU47754.1"/>
    <property type="molecule type" value="Genomic_DNA"/>
</dbReference>
<dbReference type="GO" id="GO:0016740">
    <property type="term" value="F:transferase activity"/>
    <property type="evidence" value="ECO:0007669"/>
    <property type="project" value="UniProtKB-KW"/>
</dbReference>
<dbReference type="AlphaFoldDB" id="A0A1B4V8J6"/>
<evidence type="ECO:0000313" key="1">
    <source>
        <dbReference type="EMBL" id="BAU47754.1"/>
    </source>
</evidence>
<protein>
    <submittedName>
        <fullName evidence="1">Acetyltransferase</fullName>
    </submittedName>
</protein>
<sequence length="63" mass="6779">MNQVDEERRRLAEAVREACIAAAQQGYENASISGLCEEGALEAAISAIRMVDLDAVLRGRTGE</sequence>
<proteinExistence type="predicted"/>
<dbReference type="Proteomes" id="UP000218899">
    <property type="component" value="Chromosome"/>
</dbReference>
<accession>A0A1B4V8J6</accession>
<dbReference type="RefSeq" id="WP_096460090.1">
    <property type="nucleotide sequence ID" value="NZ_AP014936.1"/>
</dbReference>
<reference evidence="1 2" key="1">
    <citation type="submission" date="2015-08" db="EMBL/GenBank/DDBJ databases">
        <title>Complete genome sequence of Sulfurifustis variabilis.</title>
        <authorList>
            <person name="Miura A."/>
            <person name="Kojima H."/>
            <person name="Fukui M."/>
        </authorList>
    </citation>
    <scope>NUCLEOTIDE SEQUENCE [LARGE SCALE GENOMIC DNA]</scope>
    <source>
        <strain evidence="2">skN76</strain>
    </source>
</reference>
<gene>
    <name evidence="1" type="ORF">SVA_1179</name>
</gene>
<dbReference type="KEGG" id="sva:SVA_1179"/>
<keyword evidence="1" id="KW-0808">Transferase</keyword>
<keyword evidence="2" id="KW-1185">Reference proteome</keyword>